<dbReference type="InterPro" id="IPR050982">
    <property type="entry name" value="Auxin_biosynth/cation_transpt"/>
</dbReference>
<dbReference type="OrthoDB" id="178899at2"/>
<dbReference type="AlphaFoldDB" id="A0A3M6QIR6"/>
<dbReference type="GO" id="GO:0050660">
    <property type="term" value="F:flavin adenine dinucleotide binding"/>
    <property type="evidence" value="ECO:0007669"/>
    <property type="project" value="TreeGrafter"/>
</dbReference>
<sequence>MTEAQEFAGPDGDIARLDAVIVGAGAAGIGMALALAKLPGLRYGVLERDRIGESFRRWPVQTRLITPSFHSNPFGLADLNAVNELSSPAIFAGAEHLSGEQYANYLAFIAKAHVLPIASGCGVRQVEALPAGGFTLQTEKGLLQTRHLIWATGEYQFPDLQPFPGAEHCPHYAQVTSWDDVAAAACTVIGGYESGVDAAVNLVRLGRRVRLLARKPSWDPDGPYDPSLSLSPYSRERLYAAMDSGRLEIVFGADVVKVVRGSVGNWRIRAADGRHWETAQPPVLGTGFLKGGGARQIADLWDWDEEGRIRLGASDESTRAPGLFLVGPQVRHDQRIYCFIYKFRQRFGLVARAIAERQGLEATALQGSGGAWGPFGNSDCCEGCEC</sequence>
<evidence type="ECO:0000313" key="3">
    <source>
        <dbReference type="Proteomes" id="UP000278006"/>
    </source>
</evidence>
<dbReference type="EMBL" id="RDQO01000007">
    <property type="protein sequence ID" value="RMX02973.1"/>
    <property type="molecule type" value="Genomic_DNA"/>
</dbReference>
<dbReference type="RefSeq" id="WP_122231751.1">
    <property type="nucleotide sequence ID" value="NZ_RDQO01000007.1"/>
</dbReference>
<keyword evidence="3" id="KW-1185">Reference proteome</keyword>
<dbReference type="PANTHER" id="PTHR43539">
    <property type="entry name" value="FLAVIN-BINDING MONOOXYGENASE-LIKE PROTEIN (AFU_ORTHOLOGUE AFUA_4G09220)"/>
    <property type="match status" value="1"/>
</dbReference>
<reference evidence="2 3" key="1">
    <citation type="submission" date="2018-10" db="EMBL/GenBank/DDBJ databases">
        <title>Draft genome of Cortibacter populi DSM10536.</title>
        <authorList>
            <person name="Bernier A.-M."/>
            <person name="Bernard K."/>
        </authorList>
    </citation>
    <scope>NUCLEOTIDE SEQUENCE [LARGE SCALE GENOMIC DNA]</scope>
    <source>
        <strain evidence="2 3">DSM 105136</strain>
    </source>
</reference>
<dbReference type="PANTHER" id="PTHR43539:SF89">
    <property type="entry name" value="NAD(P)-BINDING DOMAIN-CONTAINING PROTEIN"/>
    <property type="match status" value="1"/>
</dbReference>
<proteinExistence type="predicted"/>
<name>A0A3M6QIR6_9BURK</name>
<evidence type="ECO:0000256" key="1">
    <source>
        <dbReference type="ARBA" id="ARBA00023002"/>
    </source>
</evidence>
<comment type="caution">
    <text evidence="2">The sequence shown here is derived from an EMBL/GenBank/DDBJ whole genome shotgun (WGS) entry which is preliminary data.</text>
</comment>
<protein>
    <submittedName>
        <fullName evidence="2">Thioredoxin reductase</fullName>
    </submittedName>
</protein>
<organism evidence="2 3">
    <name type="scientific">Corticibacter populi</name>
    <dbReference type="NCBI Taxonomy" id="1550736"/>
    <lineage>
        <taxon>Bacteria</taxon>
        <taxon>Pseudomonadati</taxon>
        <taxon>Pseudomonadota</taxon>
        <taxon>Betaproteobacteria</taxon>
        <taxon>Burkholderiales</taxon>
        <taxon>Comamonadaceae</taxon>
        <taxon>Corticibacter</taxon>
    </lineage>
</organism>
<gene>
    <name evidence="2" type="ORF">D8I35_17495</name>
</gene>
<dbReference type="SUPFAM" id="SSF51905">
    <property type="entry name" value="FAD/NAD(P)-binding domain"/>
    <property type="match status" value="1"/>
</dbReference>
<dbReference type="InterPro" id="IPR036188">
    <property type="entry name" value="FAD/NAD-bd_sf"/>
</dbReference>
<dbReference type="Proteomes" id="UP000278006">
    <property type="component" value="Unassembled WGS sequence"/>
</dbReference>
<dbReference type="GO" id="GO:0004497">
    <property type="term" value="F:monooxygenase activity"/>
    <property type="evidence" value="ECO:0007669"/>
    <property type="project" value="TreeGrafter"/>
</dbReference>
<dbReference type="Gene3D" id="3.50.50.60">
    <property type="entry name" value="FAD/NAD(P)-binding domain"/>
    <property type="match status" value="2"/>
</dbReference>
<keyword evidence="1" id="KW-0560">Oxidoreductase</keyword>
<dbReference type="PRINTS" id="PR00469">
    <property type="entry name" value="PNDRDTASEII"/>
</dbReference>
<evidence type="ECO:0000313" key="2">
    <source>
        <dbReference type="EMBL" id="RMX02973.1"/>
    </source>
</evidence>
<dbReference type="Pfam" id="PF13738">
    <property type="entry name" value="Pyr_redox_3"/>
    <property type="match status" value="1"/>
</dbReference>
<accession>A0A3M6QIR6</accession>